<dbReference type="EMBL" id="CP036262">
    <property type="protein sequence ID" value="QDS92408.1"/>
    <property type="molecule type" value="Genomic_DNA"/>
</dbReference>
<evidence type="ECO:0000256" key="4">
    <source>
        <dbReference type="ARBA" id="ARBA00022801"/>
    </source>
</evidence>
<keyword evidence="6 8" id="KW-0460">Magnesium</keyword>
<dbReference type="Gene3D" id="3.40.720.10">
    <property type="entry name" value="Alkaline Phosphatase, subunit A"/>
    <property type="match status" value="1"/>
</dbReference>
<sequence length="562" mass="60503" precursor="true">MQMHLTTRLASTLFAASLGLNSAIFAAPPAPDASEATKPASVPTSLEGDPIREMQEASMESKEVSFGHWGTAPSRYSAWTSHSNRLIPVYTFGMTMDKLRNEGSLYQDEERLEKLFGAVPENTLNPDAKYFDQTDVYRLQEQAVKAGKKKVILIVFDGMDWQTTRAAAIYNKGSVSYKEGRGTGLFWQDYPGTETDFGFFVTSPLRGGVKTDVNGQIVLGGTGEITGGYNPKLGGDTPWAPAASRDYLLGQDRTQPHTVTDSASSATSLTSGVKTYNGSINFKADSSHAEPIAHKLQRENGFAIGVVTSVPVSHATPGAAYAHNVTRNDYQDISRDLLGLPSSSHRTDPLPGVDVLLGGGWGEIKAKDSNQGENFVPGNRIIADGDLDRVAEKGAVVVQRTPGKKGNQILQDAAETARKERRRLVGFFGVGGGHLPFQTADKNYNPTVDVKGAEKYSAADIEENPNLAELATAALDVLNEDEEGFWLMVESGDVDWANHANNLDNSIGAVLSGDEAFAAIAKWVEAHDAWDETAIILTADHGHYLNLTDAKKIADANPSADK</sequence>
<dbReference type="Proteomes" id="UP000320672">
    <property type="component" value="Chromosome"/>
</dbReference>
<dbReference type="GO" id="GO:0046872">
    <property type="term" value="F:metal ion binding"/>
    <property type="evidence" value="ECO:0007669"/>
    <property type="project" value="UniProtKB-KW"/>
</dbReference>
<dbReference type="Pfam" id="PF00245">
    <property type="entry name" value="Alk_phosphatase"/>
    <property type="match status" value="1"/>
</dbReference>
<dbReference type="EC" id="3.1.3.1" evidence="10"/>
<dbReference type="PANTHER" id="PTHR11596:SF5">
    <property type="entry name" value="ALKALINE PHOSPHATASE"/>
    <property type="match status" value="1"/>
</dbReference>
<evidence type="ECO:0000313" key="10">
    <source>
        <dbReference type="EMBL" id="QDS92408.1"/>
    </source>
</evidence>
<feature type="binding site" evidence="8">
    <location>
        <position position="541"/>
    </location>
    <ligand>
        <name>Zn(2+)</name>
        <dbReference type="ChEBI" id="CHEBI:29105"/>
        <label>2</label>
    </ligand>
</feature>
<keyword evidence="2" id="KW-0597">Phosphoprotein</keyword>
<accession>A0A517MBZ4</accession>
<protein>
    <submittedName>
        <fullName evidence="10">Alkaline phosphatase 3</fullName>
        <ecNumber evidence="10">3.1.3.1</ecNumber>
    </submittedName>
</protein>
<feature type="binding site" evidence="8">
    <location>
        <position position="314"/>
    </location>
    <ligand>
        <name>Mg(2+)</name>
        <dbReference type="ChEBI" id="CHEBI:18420"/>
    </ligand>
</feature>
<evidence type="ECO:0000256" key="1">
    <source>
        <dbReference type="ARBA" id="ARBA00005984"/>
    </source>
</evidence>
<comment type="cofactor">
    <cofactor evidence="8">
        <name>Zn(2+)</name>
        <dbReference type="ChEBI" id="CHEBI:29105"/>
    </cofactor>
    <text evidence="8">Binds 2 Zn(2+) ions.</text>
</comment>
<evidence type="ECO:0000256" key="2">
    <source>
        <dbReference type="ARBA" id="ARBA00022553"/>
    </source>
</evidence>
<dbReference type="InterPro" id="IPR017850">
    <property type="entry name" value="Alkaline_phosphatase_core_sf"/>
</dbReference>
<comment type="cofactor">
    <cofactor evidence="8">
        <name>Mg(2+)</name>
        <dbReference type="ChEBI" id="CHEBI:18420"/>
    </cofactor>
    <text evidence="8">Binds 1 Mg(2+) ion.</text>
</comment>
<keyword evidence="5 8" id="KW-0862">Zinc</keyword>
<dbReference type="PROSITE" id="PS00123">
    <property type="entry name" value="ALKALINE_PHOSPHATASE"/>
    <property type="match status" value="1"/>
</dbReference>
<reference evidence="10 11" key="1">
    <citation type="submission" date="2019-02" db="EMBL/GenBank/DDBJ databases">
        <title>Deep-cultivation of Planctomycetes and their phenomic and genomic characterization uncovers novel biology.</title>
        <authorList>
            <person name="Wiegand S."/>
            <person name="Jogler M."/>
            <person name="Boedeker C."/>
            <person name="Pinto D."/>
            <person name="Vollmers J."/>
            <person name="Rivas-Marin E."/>
            <person name="Kohn T."/>
            <person name="Peeters S.H."/>
            <person name="Heuer A."/>
            <person name="Rast P."/>
            <person name="Oberbeckmann S."/>
            <person name="Bunk B."/>
            <person name="Jeske O."/>
            <person name="Meyerdierks A."/>
            <person name="Storesund J.E."/>
            <person name="Kallscheuer N."/>
            <person name="Luecker S."/>
            <person name="Lage O.M."/>
            <person name="Pohl T."/>
            <person name="Merkel B.J."/>
            <person name="Hornburger P."/>
            <person name="Mueller R.-W."/>
            <person name="Bruemmer F."/>
            <person name="Labrenz M."/>
            <person name="Spormann A.M."/>
            <person name="Op den Camp H."/>
            <person name="Overmann J."/>
            <person name="Amann R."/>
            <person name="Jetten M.S.M."/>
            <person name="Mascher T."/>
            <person name="Medema M.H."/>
            <person name="Devos D.P."/>
            <person name="Kaster A.-K."/>
            <person name="Ovreas L."/>
            <person name="Rohde M."/>
            <person name="Galperin M.Y."/>
            <person name="Jogler C."/>
        </authorList>
    </citation>
    <scope>NUCLEOTIDE SEQUENCE [LARGE SCALE GENOMIC DNA]</scope>
    <source>
        <strain evidence="10 11">FF011L</strain>
    </source>
</reference>
<evidence type="ECO:0000256" key="6">
    <source>
        <dbReference type="ARBA" id="ARBA00022842"/>
    </source>
</evidence>
<evidence type="ECO:0000313" key="11">
    <source>
        <dbReference type="Proteomes" id="UP000320672"/>
    </source>
</evidence>
<dbReference type="InterPro" id="IPR001952">
    <property type="entry name" value="Alkaline_phosphatase"/>
</dbReference>
<feature type="binding site" evidence="8">
    <location>
        <position position="490"/>
    </location>
    <ligand>
        <name>Mg(2+)</name>
        <dbReference type="ChEBI" id="CHEBI:18420"/>
    </ligand>
</feature>
<keyword evidence="11" id="KW-1185">Reference proteome</keyword>
<dbReference type="KEGG" id="rml:FF011L_11510"/>
<evidence type="ECO:0000256" key="9">
    <source>
        <dbReference type="SAM" id="SignalP"/>
    </source>
</evidence>
<feature type="binding site" evidence="8">
    <location>
        <position position="495"/>
    </location>
    <ligand>
        <name>Zn(2+)</name>
        <dbReference type="ChEBI" id="CHEBI:29105"/>
        <label>2</label>
    </ligand>
</feature>
<evidence type="ECO:0000256" key="3">
    <source>
        <dbReference type="ARBA" id="ARBA00022723"/>
    </source>
</evidence>
<name>A0A517MBZ4_9BACT</name>
<feature type="binding site" evidence="8">
    <location>
        <position position="316"/>
    </location>
    <ligand>
        <name>Mg(2+)</name>
        <dbReference type="ChEBI" id="CHEBI:18420"/>
    </ligand>
</feature>
<dbReference type="GO" id="GO:0004035">
    <property type="term" value="F:alkaline phosphatase activity"/>
    <property type="evidence" value="ECO:0007669"/>
    <property type="project" value="UniProtKB-EC"/>
</dbReference>
<dbReference type="RefSeq" id="WP_246109762.1">
    <property type="nucleotide sequence ID" value="NZ_CP036262.1"/>
</dbReference>
<dbReference type="InterPro" id="IPR018299">
    <property type="entry name" value="Alkaline_phosphatase_AS"/>
</dbReference>
<feature type="chain" id="PRO_5022131452" evidence="9">
    <location>
        <begin position="27"/>
        <end position="562"/>
    </location>
</feature>
<proteinExistence type="inferred from homology"/>
<gene>
    <name evidence="10" type="primary">phoB</name>
    <name evidence="10" type="ORF">FF011L_11510</name>
</gene>
<evidence type="ECO:0000256" key="7">
    <source>
        <dbReference type="PIRSR" id="PIRSR601952-1"/>
    </source>
</evidence>
<dbReference type="SMART" id="SM00098">
    <property type="entry name" value="alkPPc"/>
    <property type="match status" value="1"/>
</dbReference>
<feature type="active site" description="Phosphoserine intermediate" evidence="7">
    <location>
        <position position="262"/>
    </location>
</feature>
<dbReference type="PANTHER" id="PTHR11596">
    <property type="entry name" value="ALKALINE PHOSPHATASE"/>
    <property type="match status" value="1"/>
</dbReference>
<dbReference type="SUPFAM" id="SSF53649">
    <property type="entry name" value="Alkaline phosphatase-like"/>
    <property type="match status" value="1"/>
</dbReference>
<comment type="similarity">
    <text evidence="1">Belongs to the alkaline phosphatase family.</text>
</comment>
<feature type="signal peptide" evidence="9">
    <location>
        <begin position="1"/>
        <end position="26"/>
    </location>
</feature>
<keyword evidence="4 10" id="KW-0378">Hydrolase</keyword>
<evidence type="ECO:0000256" key="5">
    <source>
        <dbReference type="ARBA" id="ARBA00022833"/>
    </source>
</evidence>
<keyword evidence="9" id="KW-0732">Signal</keyword>
<keyword evidence="3 8" id="KW-0479">Metal-binding</keyword>
<evidence type="ECO:0000256" key="8">
    <source>
        <dbReference type="PIRSR" id="PIRSR601952-2"/>
    </source>
</evidence>
<organism evidence="10 11">
    <name type="scientific">Roseimaritima multifibrata</name>
    <dbReference type="NCBI Taxonomy" id="1930274"/>
    <lineage>
        <taxon>Bacteria</taxon>
        <taxon>Pseudomonadati</taxon>
        <taxon>Planctomycetota</taxon>
        <taxon>Planctomycetia</taxon>
        <taxon>Pirellulales</taxon>
        <taxon>Pirellulaceae</taxon>
        <taxon>Roseimaritima</taxon>
    </lineage>
</organism>
<dbReference type="AlphaFoldDB" id="A0A517MBZ4"/>
<feature type="binding site" evidence="8">
    <location>
        <position position="540"/>
    </location>
    <ligand>
        <name>Zn(2+)</name>
        <dbReference type="ChEBI" id="CHEBI:29105"/>
        <label>2</label>
    </ligand>
</feature>
<feature type="binding site" evidence="8">
    <location>
        <position position="499"/>
    </location>
    <ligand>
        <name>Zn(2+)</name>
        <dbReference type="ChEBI" id="CHEBI:29105"/>
        <label>2</label>
    </ligand>
</feature>